<dbReference type="SUPFAM" id="SSF53850">
    <property type="entry name" value="Periplasmic binding protein-like II"/>
    <property type="match status" value="1"/>
</dbReference>
<dbReference type="Proteomes" id="UP001589710">
    <property type="component" value="Unassembled WGS sequence"/>
</dbReference>
<feature type="domain" description="Solute-binding protein family 5" evidence="1">
    <location>
        <begin position="80"/>
        <end position="433"/>
    </location>
</feature>
<dbReference type="InterPro" id="IPR000914">
    <property type="entry name" value="SBP_5_dom"/>
</dbReference>
<protein>
    <submittedName>
        <fullName evidence="2">ABC transporter substrate-binding protein</fullName>
    </submittedName>
</protein>
<dbReference type="InterPro" id="IPR030678">
    <property type="entry name" value="Peptide/Ni-bd"/>
</dbReference>
<reference evidence="2 3" key="1">
    <citation type="submission" date="2024-09" db="EMBL/GenBank/DDBJ databases">
        <authorList>
            <person name="Sun Q."/>
            <person name="Mori K."/>
        </authorList>
    </citation>
    <scope>NUCLEOTIDE SEQUENCE [LARGE SCALE GENOMIC DNA]</scope>
    <source>
        <strain evidence="2 3">JCM 3331</strain>
    </source>
</reference>
<accession>A0ABV5R6V0</accession>
<name>A0ABV5R6V0_9ACTN</name>
<dbReference type="PANTHER" id="PTHR30290">
    <property type="entry name" value="PERIPLASMIC BINDING COMPONENT OF ABC TRANSPORTER"/>
    <property type="match status" value="1"/>
</dbReference>
<comment type="caution">
    <text evidence="2">The sequence shown here is derived from an EMBL/GenBank/DDBJ whole genome shotgun (WGS) entry which is preliminary data.</text>
</comment>
<keyword evidence="3" id="KW-1185">Reference proteome</keyword>
<dbReference type="RefSeq" id="WP_345511146.1">
    <property type="nucleotide sequence ID" value="NZ_BAAAXD010000011.1"/>
</dbReference>
<dbReference type="CDD" id="cd08512">
    <property type="entry name" value="PBP2_NikA_DppA_OppA_like_7"/>
    <property type="match status" value="1"/>
</dbReference>
<dbReference type="InterPro" id="IPR039424">
    <property type="entry name" value="SBP_5"/>
</dbReference>
<evidence type="ECO:0000313" key="2">
    <source>
        <dbReference type="EMBL" id="MFB9573578.1"/>
    </source>
</evidence>
<dbReference type="PIRSF" id="PIRSF002741">
    <property type="entry name" value="MppA"/>
    <property type="match status" value="1"/>
</dbReference>
<dbReference type="Gene3D" id="3.10.105.10">
    <property type="entry name" value="Dipeptide-binding Protein, Domain 3"/>
    <property type="match status" value="1"/>
</dbReference>
<dbReference type="Gene3D" id="3.40.190.10">
    <property type="entry name" value="Periplasmic binding protein-like II"/>
    <property type="match status" value="1"/>
</dbReference>
<dbReference type="Pfam" id="PF00496">
    <property type="entry name" value="SBP_bac_5"/>
    <property type="match status" value="1"/>
</dbReference>
<sequence length="520" mass="56927">MDRQRARAFKTGVIALGGTLALTSCNMQAPNAERGGESQIVIGTSNVAETLDPLQASDAHNDFNLAPMYDRLVNYDANGKLVPQLATAWKFDEDATHLTLTLREGVTFHSGNPFTAQDVVYTLDRTKRIGSGVAAFLTNYVSAEAIDKQHVRITLTQHDLAFIGALSLIYIVDSKLVEKHEGDDNGQGWLATHEAGSGPFAMAQYSANQEIQLKRSAGYWAYDKERPKTIVLRMQEDRSGSRDELLAGNINITDGLSGADVEQVRKTGRFTLMRLPVPRETYGWMNMQGGITADPRVREAIQLSYDYKGHLTSALGGQGEIADAILPEGMACRVDAGKPEQDLDKAKALIRKAGAEGKTVTIAYQPTVDEFNAAGTILQDSLKKIGLKAELKSVTFPQYSDRISRQATMPDIALAWDFAPYPEAGPQLNREYNSAFAGSTNYTWYSNPQVDKWLKEGNTAATADKACAAFTKAQNQILADHALLYIAYPAITILSDGRVKNIPFSPTQQDFNVGFLRMAD</sequence>
<evidence type="ECO:0000313" key="3">
    <source>
        <dbReference type="Proteomes" id="UP001589710"/>
    </source>
</evidence>
<dbReference type="EMBL" id="JBHMCG010000062">
    <property type="protein sequence ID" value="MFB9573578.1"/>
    <property type="molecule type" value="Genomic_DNA"/>
</dbReference>
<proteinExistence type="predicted"/>
<dbReference type="PROSITE" id="PS51257">
    <property type="entry name" value="PROKAR_LIPOPROTEIN"/>
    <property type="match status" value="1"/>
</dbReference>
<evidence type="ECO:0000259" key="1">
    <source>
        <dbReference type="Pfam" id="PF00496"/>
    </source>
</evidence>
<gene>
    <name evidence="2" type="ORF">ACFFTL_14930</name>
</gene>
<organism evidence="2 3">
    <name type="scientific">Streptomyces yanii</name>
    <dbReference type="NCBI Taxonomy" id="78510"/>
    <lineage>
        <taxon>Bacteria</taxon>
        <taxon>Bacillati</taxon>
        <taxon>Actinomycetota</taxon>
        <taxon>Actinomycetes</taxon>
        <taxon>Kitasatosporales</taxon>
        <taxon>Streptomycetaceae</taxon>
        <taxon>Streptomyces</taxon>
    </lineage>
</organism>